<dbReference type="Gene3D" id="2.130.10.10">
    <property type="entry name" value="YVTN repeat-like/Quinoprotein amine dehydrogenase"/>
    <property type="match status" value="1"/>
</dbReference>
<keyword evidence="1" id="KW-0732">Signal</keyword>
<accession>A0ABV9X835</accession>
<protein>
    <submittedName>
        <fullName evidence="2">Uncharacterized protein</fullName>
    </submittedName>
</protein>
<organism evidence="2 3">
    <name type="scientific">Streptomyces lienomycini</name>
    <dbReference type="NCBI Taxonomy" id="284035"/>
    <lineage>
        <taxon>Bacteria</taxon>
        <taxon>Bacillati</taxon>
        <taxon>Actinomycetota</taxon>
        <taxon>Actinomycetes</taxon>
        <taxon>Kitasatosporales</taxon>
        <taxon>Streptomycetaceae</taxon>
        <taxon>Streptomyces</taxon>
    </lineage>
</organism>
<dbReference type="SUPFAM" id="SSF82171">
    <property type="entry name" value="DPP6 N-terminal domain-like"/>
    <property type="match status" value="1"/>
</dbReference>
<feature type="signal peptide" evidence="1">
    <location>
        <begin position="1"/>
        <end position="34"/>
    </location>
</feature>
<evidence type="ECO:0000313" key="2">
    <source>
        <dbReference type="EMBL" id="MFC5020008.1"/>
    </source>
</evidence>
<reference evidence="3" key="1">
    <citation type="journal article" date="2019" name="Int. J. Syst. Evol. Microbiol.">
        <title>The Global Catalogue of Microorganisms (GCM) 10K type strain sequencing project: providing services to taxonomists for standard genome sequencing and annotation.</title>
        <authorList>
            <consortium name="The Broad Institute Genomics Platform"/>
            <consortium name="The Broad Institute Genome Sequencing Center for Infectious Disease"/>
            <person name="Wu L."/>
            <person name="Ma J."/>
        </authorList>
    </citation>
    <scope>NUCLEOTIDE SEQUENCE [LARGE SCALE GENOMIC DNA]</scope>
    <source>
        <strain evidence="3">CGMCC 4.1542</strain>
    </source>
</reference>
<name>A0ABV9X835_9ACTN</name>
<proteinExistence type="predicted"/>
<evidence type="ECO:0000256" key="1">
    <source>
        <dbReference type="SAM" id="SignalP"/>
    </source>
</evidence>
<dbReference type="EMBL" id="JBHSJO010000001">
    <property type="protein sequence ID" value="MFC5020008.1"/>
    <property type="molecule type" value="Genomic_DNA"/>
</dbReference>
<dbReference type="Proteomes" id="UP001595855">
    <property type="component" value="Unassembled WGS sequence"/>
</dbReference>
<dbReference type="InterPro" id="IPR015943">
    <property type="entry name" value="WD40/YVTN_repeat-like_dom_sf"/>
</dbReference>
<dbReference type="RefSeq" id="WP_271413997.1">
    <property type="nucleotide sequence ID" value="NZ_BAAATN010000007.1"/>
</dbReference>
<feature type="chain" id="PRO_5046085365" evidence="1">
    <location>
        <begin position="35"/>
        <end position="509"/>
    </location>
</feature>
<sequence>MRNTLGRGGRLTTTLLAGVLAGSALVAAPGTASAAHGAAAPDAPEAVVVPSHRGTELSIASFTQMTVDEASRRLWIAGDQVYPDGSRDGELIGDLYGGVGPATASAHLAAPLSGVAVDPDGSKVYAGQSDHIATYSHSNGYLYPGDPIPAPADGCGRELVHTGGRLFYTSRPATSPGNCADGLGSVGVAATAEGGTAGEVMYSSSSIHLEGGPGGLLVTAPERWSPTDDPDLGIYRVTDGADGDVLEFLGERRFGEDGTGRGMDFRDADFSADGSVLAVADGVRGTVLLGGQDARFLENHYAPLPEGVAPTAVAFSPDGKWFAQGGAASGDEADLTLAFADPSVERQPLRFSFEDENAGHRVVPRGMEFSGDGEQLFVVTSNHESTRFWLHTIQTREALAPSRIVDVTHGPAVAGEPFRVSGRLDLDGLAPTEAPQITVWRLNGSEFTDLPPVPVAADGTFVLEDVLPDQPGNVQYVLGYAGDEVHYISEYWLVVDTVEASGTVGRGGS</sequence>
<keyword evidence="3" id="KW-1185">Reference proteome</keyword>
<gene>
    <name evidence="2" type="ORF">ACFPRC_34740</name>
</gene>
<comment type="caution">
    <text evidence="2">The sequence shown here is derived from an EMBL/GenBank/DDBJ whole genome shotgun (WGS) entry which is preliminary data.</text>
</comment>
<evidence type="ECO:0000313" key="3">
    <source>
        <dbReference type="Proteomes" id="UP001595855"/>
    </source>
</evidence>